<evidence type="ECO:0000313" key="1">
    <source>
        <dbReference type="EMBL" id="RUT10532.1"/>
    </source>
</evidence>
<evidence type="ECO:0000313" key="2">
    <source>
        <dbReference type="Proteomes" id="UP000282574"/>
    </source>
</evidence>
<comment type="caution">
    <text evidence="1">The sequence shown here is derived from an EMBL/GenBank/DDBJ whole genome shotgun (WGS) entry which is preliminary data.</text>
</comment>
<proteinExistence type="predicted"/>
<keyword evidence="2" id="KW-1185">Reference proteome</keyword>
<gene>
    <name evidence="1" type="ORF">DSM107010_42180</name>
</gene>
<organism evidence="1 2">
    <name type="scientific">Chroococcidiopsis cubana SAG 39.79</name>
    <dbReference type="NCBI Taxonomy" id="388085"/>
    <lineage>
        <taxon>Bacteria</taxon>
        <taxon>Bacillati</taxon>
        <taxon>Cyanobacteriota</taxon>
        <taxon>Cyanophyceae</taxon>
        <taxon>Chroococcidiopsidales</taxon>
        <taxon>Chroococcidiopsidaceae</taxon>
        <taxon>Chroococcidiopsis</taxon>
    </lineage>
</organism>
<dbReference type="RefSeq" id="WP_127023917.1">
    <property type="nucleotide sequence ID" value="NZ_JAVKZF010000002.1"/>
</dbReference>
<dbReference type="Proteomes" id="UP000282574">
    <property type="component" value="Unassembled WGS sequence"/>
</dbReference>
<dbReference type="SUPFAM" id="SSF51197">
    <property type="entry name" value="Clavaminate synthase-like"/>
    <property type="match status" value="1"/>
</dbReference>
<sequence>MSITISYSYWYKLYFKFKRRLGEYTDHGFKNPQWLLMFIFGRIHIIRSLMILLASKPELIIPTADSSLFTEIDVDSVVENLRRDGVCLGIHLPNYVLSEILEFTNQTYYLGNGRFELPFTLSNKEEEEAKYGKPFLFGYHYKPSRSCTAIKKLGDDPKLRQIAAKYLVGEPILKSTMLWWSFATPVEQLDERLRFAQGLFHYDLDDYRCLQFLFYLTDVDLYSGPHAYVKGSHSQKKLQYQLSIDRDKSERDLINYYGSERIVNICGEAGSGFAEDQFCFHRANIPTKKDRLILQIKFVLNNYSFS</sequence>
<accession>A0AB37UG12</accession>
<evidence type="ECO:0008006" key="3">
    <source>
        <dbReference type="Google" id="ProtNLM"/>
    </source>
</evidence>
<protein>
    <recommendedName>
        <fullName evidence="3">Phytanoyl-CoA dioxygenase (PhyH)</fullName>
    </recommendedName>
</protein>
<dbReference type="EMBL" id="RSCK01000041">
    <property type="protein sequence ID" value="RUT10532.1"/>
    <property type="molecule type" value="Genomic_DNA"/>
</dbReference>
<dbReference type="AlphaFoldDB" id="A0AB37UG12"/>
<reference evidence="1 2" key="1">
    <citation type="journal article" date="2019" name="Genome Biol. Evol.">
        <title>Day and night: Metabolic profiles and evolutionary relationships of six axenic non-marine cyanobacteria.</title>
        <authorList>
            <person name="Will S.E."/>
            <person name="Henke P."/>
            <person name="Boedeker C."/>
            <person name="Huang S."/>
            <person name="Brinkmann H."/>
            <person name="Rohde M."/>
            <person name="Jarek M."/>
            <person name="Friedl T."/>
            <person name="Seufert S."/>
            <person name="Schumacher M."/>
            <person name="Overmann J."/>
            <person name="Neumann-Schaal M."/>
            <person name="Petersen J."/>
        </authorList>
    </citation>
    <scope>NUCLEOTIDE SEQUENCE [LARGE SCALE GENOMIC DNA]</scope>
    <source>
        <strain evidence="1 2">SAG 39.79</strain>
    </source>
</reference>
<name>A0AB37UG12_9CYAN</name>
<dbReference type="Gene3D" id="2.60.120.620">
    <property type="entry name" value="q2cbj1_9rhob like domain"/>
    <property type="match status" value="1"/>
</dbReference>